<protein>
    <submittedName>
        <fullName evidence="3">Short-chain dehydrogenase</fullName>
    </submittedName>
</protein>
<name>A0A512DPI9_9PROT</name>
<dbReference type="GO" id="GO:0016020">
    <property type="term" value="C:membrane"/>
    <property type="evidence" value="ECO:0007669"/>
    <property type="project" value="TreeGrafter"/>
</dbReference>
<dbReference type="NCBIfam" id="NF005489">
    <property type="entry name" value="PRK07102.1"/>
    <property type="match status" value="1"/>
</dbReference>
<evidence type="ECO:0000313" key="4">
    <source>
        <dbReference type="Proteomes" id="UP000321523"/>
    </source>
</evidence>
<reference evidence="3 4" key="1">
    <citation type="submission" date="2019-07" db="EMBL/GenBank/DDBJ databases">
        <title>Whole genome shotgun sequence of Skermanella aerolata NBRC 106429.</title>
        <authorList>
            <person name="Hosoyama A."/>
            <person name="Uohara A."/>
            <person name="Ohji S."/>
            <person name="Ichikawa N."/>
        </authorList>
    </citation>
    <scope>NUCLEOTIDE SEQUENCE [LARGE SCALE GENOMIC DNA]</scope>
    <source>
        <strain evidence="3 4">NBRC 106429</strain>
    </source>
</reference>
<organism evidence="3 4">
    <name type="scientific">Skermanella aerolata</name>
    <dbReference type="NCBI Taxonomy" id="393310"/>
    <lineage>
        <taxon>Bacteria</taxon>
        <taxon>Pseudomonadati</taxon>
        <taxon>Pseudomonadota</taxon>
        <taxon>Alphaproteobacteria</taxon>
        <taxon>Rhodospirillales</taxon>
        <taxon>Azospirillaceae</taxon>
        <taxon>Skermanella</taxon>
    </lineage>
</organism>
<dbReference type="InterPro" id="IPR036291">
    <property type="entry name" value="NAD(P)-bd_dom_sf"/>
</dbReference>
<comment type="caution">
    <text evidence="3">The sequence shown here is derived from an EMBL/GenBank/DDBJ whole genome shotgun (WGS) entry which is preliminary data.</text>
</comment>
<gene>
    <name evidence="3" type="ORF">SAE02_25420</name>
</gene>
<keyword evidence="4" id="KW-1185">Reference proteome</keyword>
<dbReference type="InterPro" id="IPR020904">
    <property type="entry name" value="Sc_DH/Rdtase_CS"/>
</dbReference>
<dbReference type="PANTHER" id="PTHR44196:SF1">
    <property type="entry name" value="DEHYDROGENASE_REDUCTASE SDR FAMILY MEMBER 7B"/>
    <property type="match status" value="1"/>
</dbReference>
<evidence type="ECO:0000256" key="2">
    <source>
        <dbReference type="ARBA" id="ARBA00023002"/>
    </source>
</evidence>
<dbReference type="Pfam" id="PF00106">
    <property type="entry name" value="adh_short"/>
    <property type="match status" value="1"/>
</dbReference>
<dbReference type="EMBL" id="BJYZ01000010">
    <property type="protein sequence ID" value="GEO38394.1"/>
    <property type="molecule type" value="Genomic_DNA"/>
</dbReference>
<dbReference type="CDD" id="cd05233">
    <property type="entry name" value="SDR_c"/>
    <property type="match status" value="1"/>
</dbReference>
<dbReference type="OrthoDB" id="335726at2"/>
<evidence type="ECO:0000313" key="3">
    <source>
        <dbReference type="EMBL" id="GEO38394.1"/>
    </source>
</evidence>
<dbReference type="PRINTS" id="PR00081">
    <property type="entry name" value="GDHRDH"/>
</dbReference>
<dbReference type="AlphaFoldDB" id="A0A512DPI9"/>
<dbReference type="GO" id="GO:0016491">
    <property type="term" value="F:oxidoreductase activity"/>
    <property type="evidence" value="ECO:0007669"/>
    <property type="project" value="UniProtKB-KW"/>
</dbReference>
<dbReference type="RefSeq" id="WP_044428045.1">
    <property type="nucleotide sequence ID" value="NZ_BJYZ01000010.1"/>
</dbReference>
<dbReference type="PROSITE" id="PS00061">
    <property type="entry name" value="ADH_SHORT"/>
    <property type="match status" value="1"/>
</dbReference>
<dbReference type="Proteomes" id="UP000321523">
    <property type="component" value="Unassembled WGS sequence"/>
</dbReference>
<dbReference type="InterPro" id="IPR002347">
    <property type="entry name" value="SDR_fam"/>
</dbReference>
<dbReference type="Gene3D" id="3.40.50.720">
    <property type="entry name" value="NAD(P)-binding Rossmann-like Domain"/>
    <property type="match status" value="1"/>
</dbReference>
<proteinExistence type="inferred from homology"/>
<keyword evidence="2" id="KW-0560">Oxidoreductase</keyword>
<dbReference type="SUPFAM" id="SSF51735">
    <property type="entry name" value="NAD(P)-binding Rossmann-fold domains"/>
    <property type="match status" value="1"/>
</dbReference>
<sequence length="245" mass="26685">MKNVAIFGATSAIAEQVARLFAAEGCRLYLVARRADQLERVAADLRVRGAAEVFTFLLDFDDTANHASMLDDCARRLGDIAVALVAFGTLGDQERCKRDVAAAQAELRTNFMAPALLLTGLAQRMEDRRGAVIAAIGSVAGDRGRQSNYVYGAAKGGLDILLEGLRHRLAPRGVAVVTIKPGFVDTPMTASFPKGPLWAKPDKVAGDIRRAIEKRRPVTYTPGFWRLIMLVIKSVPRAIFYKTKL</sequence>
<evidence type="ECO:0000256" key="1">
    <source>
        <dbReference type="ARBA" id="ARBA00006484"/>
    </source>
</evidence>
<accession>A0A512DPI9</accession>
<comment type="similarity">
    <text evidence="1">Belongs to the short-chain dehydrogenases/reductases (SDR) family.</text>
</comment>
<dbReference type="PANTHER" id="PTHR44196">
    <property type="entry name" value="DEHYDROGENASE/REDUCTASE SDR FAMILY MEMBER 7B"/>
    <property type="match status" value="1"/>
</dbReference>